<reference evidence="2" key="1">
    <citation type="submission" date="2018-12" db="EMBL/GenBank/DDBJ databases">
        <authorList>
            <person name="Syme R.A."/>
            <person name="Farfan-Caceres L."/>
            <person name="Lichtenzveig J."/>
        </authorList>
    </citation>
    <scope>NUCLEOTIDE SEQUENCE</scope>
    <source>
        <strain evidence="2">Al4</strain>
    </source>
</reference>
<protein>
    <submittedName>
        <fullName evidence="2">Uncharacterized protein</fullName>
    </submittedName>
</protein>
<keyword evidence="1" id="KW-1133">Transmembrane helix</keyword>
<organism evidence="2 3">
    <name type="scientific">Ascochyta lentis</name>
    <dbReference type="NCBI Taxonomy" id="205686"/>
    <lineage>
        <taxon>Eukaryota</taxon>
        <taxon>Fungi</taxon>
        <taxon>Dikarya</taxon>
        <taxon>Ascomycota</taxon>
        <taxon>Pezizomycotina</taxon>
        <taxon>Dothideomycetes</taxon>
        <taxon>Pleosporomycetidae</taxon>
        <taxon>Pleosporales</taxon>
        <taxon>Pleosporineae</taxon>
        <taxon>Didymellaceae</taxon>
        <taxon>Ascochyta</taxon>
    </lineage>
</organism>
<keyword evidence="3" id="KW-1185">Reference proteome</keyword>
<accession>A0A8H7JCF3</accession>
<dbReference type="Proteomes" id="UP000651452">
    <property type="component" value="Unassembled WGS sequence"/>
</dbReference>
<evidence type="ECO:0000313" key="3">
    <source>
        <dbReference type="Proteomes" id="UP000651452"/>
    </source>
</evidence>
<keyword evidence="1" id="KW-0472">Membrane</keyword>
<dbReference type="AlphaFoldDB" id="A0A8H7JCF3"/>
<comment type="caution">
    <text evidence="2">The sequence shown here is derived from an EMBL/GenBank/DDBJ whole genome shotgun (WGS) entry which is preliminary data.</text>
</comment>
<reference evidence="2" key="2">
    <citation type="submission" date="2020-09" db="EMBL/GenBank/DDBJ databases">
        <title>Reference genome assembly for Australian Ascochyta lentis isolate Al4.</title>
        <authorList>
            <person name="Lee R.C."/>
            <person name="Farfan-Caceres L.M."/>
            <person name="Debler J.W."/>
            <person name="Williams A.H."/>
            <person name="Henares B.M."/>
        </authorList>
    </citation>
    <scope>NUCLEOTIDE SEQUENCE</scope>
    <source>
        <strain evidence="2">Al4</strain>
    </source>
</reference>
<dbReference type="OrthoDB" id="10468641at2759"/>
<gene>
    <name evidence="2" type="ORF">EKO04_000074</name>
</gene>
<evidence type="ECO:0000256" key="1">
    <source>
        <dbReference type="SAM" id="Phobius"/>
    </source>
</evidence>
<sequence length="124" mass="13364">MTNTTTTTTLADVETKANWAFTALSTLDTWCGSSCHAALRCWLQFLLLVVLVGAFMSVVLWCLGLKRRMALSKSTGLDSARRLLDKSDMESVVGAFRDSDAGAEIAKARMVDGGPDVKDSCVVL</sequence>
<feature type="transmembrane region" description="Helical" evidence="1">
    <location>
        <begin position="42"/>
        <end position="63"/>
    </location>
</feature>
<keyword evidence="1" id="KW-0812">Transmembrane</keyword>
<proteinExistence type="predicted"/>
<name>A0A8H7JCF3_9PLEO</name>
<evidence type="ECO:0000313" key="2">
    <source>
        <dbReference type="EMBL" id="KAF9701026.1"/>
    </source>
</evidence>
<dbReference type="EMBL" id="RZGK01000002">
    <property type="protein sequence ID" value="KAF9701026.1"/>
    <property type="molecule type" value="Genomic_DNA"/>
</dbReference>